<feature type="transmembrane region" description="Helical" evidence="7">
    <location>
        <begin position="101"/>
        <end position="120"/>
    </location>
</feature>
<feature type="transmembrane region" description="Helical" evidence="7">
    <location>
        <begin position="77"/>
        <end position="95"/>
    </location>
</feature>
<evidence type="ECO:0000256" key="1">
    <source>
        <dbReference type="ARBA" id="ARBA00004651"/>
    </source>
</evidence>
<protein>
    <submittedName>
        <fullName evidence="9">MFS transporter</fullName>
    </submittedName>
</protein>
<feature type="transmembrane region" description="Helical" evidence="7">
    <location>
        <begin position="45"/>
        <end position="65"/>
    </location>
</feature>
<keyword evidence="5 7" id="KW-1133">Transmembrane helix</keyword>
<feature type="transmembrane region" description="Helical" evidence="7">
    <location>
        <begin position="367"/>
        <end position="388"/>
    </location>
</feature>
<feature type="transmembrane region" description="Helical" evidence="7">
    <location>
        <begin position="336"/>
        <end position="355"/>
    </location>
</feature>
<proteinExistence type="inferred from homology"/>
<feature type="transmembrane region" description="Helical" evidence="7">
    <location>
        <begin position="304"/>
        <end position="324"/>
    </location>
</feature>
<name>A0AAP3GVY1_9LACO</name>
<dbReference type="RefSeq" id="WP_006586200.1">
    <property type="nucleotide sequence ID" value="NZ_CABMGH010000055.1"/>
</dbReference>
<evidence type="ECO:0000256" key="4">
    <source>
        <dbReference type="ARBA" id="ARBA00022692"/>
    </source>
</evidence>
<dbReference type="GO" id="GO:0005886">
    <property type="term" value="C:plasma membrane"/>
    <property type="evidence" value="ECO:0007669"/>
    <property type="project" value="UniProtKB-SubCell"/>
</dbReference>
<gene>
    <name evidence="9" type="ORF">L2422_03170</name>
</gene>
<dbReference type="SUPFAM" id="SSF103473">
    <property type="entry name" value="MFS general substrate transporter"/>
    <property type="match status" value="1"/>
</dbReference>
<dbReference type="PANTHER" id="PTHR23514:SF3">
    <property type="entry name" value="BYPASS OF STOP CODON PROTEIN 6"/>
    <property type="match status" value="1"/>
</dbReference>
<keyword evidence="6 7" id="KW-0472">Membrane</keyword>
<dbReference type="InterPro" id="IPR020846">
    <property type="entry name" value="MFS_dom"/>
</dbReference>
<dbReference type="Proteomes" id="UP001213015">
    <property type="component" value="Unassembled WGS sequence"/>
</dbReference>
<accession>A0AAP3GVY1</accession>
<dbReference type="PROSITE" id="PS50850">
    <property type="entry name" value="MFS"/>
    <property type="match status" value="1"/>
</dbReference>
<sequence length="392" mass="42604">MASKKINNLKITASILYLSYFMMGLRLSMVAQYKPEFATIWHTDVSGVLQVVAAIGLGGIISILITGPVSDYFGRKFCAVIGHLIWASYFIGLLYAPNLTVAYIIATTSGIGQSFVNSSNFPSLMEIFPKNASIAGIMTKFAINIGQFALPIFAFVVSLLGANYRIVFWGTGLVYLALAFLLICLPFPQHHSKKQLVKQSFAFTDRLPISVIALALIGYTSTAVFLLWVNTYQELAKSYGVSNPIYLQTIYAFGASIAVVFNSFIIKKGIKEVDLLLYYPLFTALSLILTVLIKASWIVSFANLAVGFFAAGGLYQLALTVLGNSYPTIKATAQSWAAFFSALSNLTIFSIASWITGFSGANSAKYIVIMNIFLSLLGSVLALIVKVCNKKG</sequence>
<dbReference type="GeneID" id="97458884"/>
<feature type="domain" description="Major facilitator superfamily (MFS) profile" evidence="8">
    <location>
        <begin position="12"/>
        <end position="390"/>
    </location>
</feature>
<dbReference type="AlphaFoldDB" id="A0AAP3GVY1"/>
<dbReference type="PANTHER" id="PTHR23514">
    <property type="entry name" value="BYPASS OF STOP CODON PROTEIN 6"/>
    <property type="match status" value="1"/>
</dbReference>
<dbReference type="InterPro" id="IPR011701">
    <property type="entry name" value="MFS"/>
</dbReference>
<dbReference type="PROSITE" id="PS00216">
    <property type="entry name" value="SUGAR_TRANSPORT_1"/>
    <property type="match status" value="1"/>
</dbReference>
<feature type="transmembrane region" description="Helical" evidence="7">
    <location>
        <begin position="245"/>
        <end position="265"/>
    </location>
</feature>
<dbReference type="InterPro" id="IPR036259">
    <property type="entry name" value="MFS_trans_sf"/>
</dbReference>
<comment type="subcellular location">
    <subcellularLocation>
        <location evidence="1">Cell membrane</location>
        <topology evidence="1">Multi-pass membrane protein</topology>
    </subcellularLocation>
</comment>
<evidence type="ECO:0000256" key="2">
    <source>
        <dbReference type="ARBA" id="ARBA00008335"/>
    </source>
</evidence>
<dbReference type="Pfam" id="PF07690">
    <property type="entry name" value="MFS_1"/>
    <property type="match status" value="1"/>
</dbReference>
<dbReference type="Gene3D" id="1.20.1250.20">
    <property type="entry name" value="MFS general substrate transporter like domains"/>
    <property type="match status" value="1"/>
</dbReference>
<dbReference type="InterPro" id="IPR005829">
    <property type="entry name" value="Sugar_transporter_CS"/>
</dbReference>
<feature type="transmembrane region" description="Helical" evidence="7">
    <location>
        <begin position="141"/>
        <end position="160"/>
    </location>
</feature>
<keyword evidence="3" id="KW-0813">Transport</keyword>
<feature type="transmembrane region" description="Helical" evidence="7">
    <location>
        <begin position="207"/>
        <end position="229"/>
    </location>
</feature>
<evidence type="ECO:0000256" key="3">
    <source>
        <dbReference type="ARBA" id="ARBA00022448"/>
    </source>
</evidence>
<feature type="transmembrane region" description="Helical" evidence="7">
    <location>
        <begin position="12"/>
        <end position="33"/>
    </location>
</feature>
<comment type="similarity">
    <text evidence="2">Belongs to the major facilitator superfamily.</text>
</comment>
<evidence type="ECO:0000259" key="8">
    <source>
        <dbReference type="PROSITE" id="PS50850"/>
    </source>
</evidence>
<comment type="caution">
    <text evidence="9">The sequence shown here is derived from an EMBL/GenBank/DDBJ whole genome shotgun (WGS) entry which is preliminary data.</text>
</comment>
<evidence type="ECO:0000313" key="9">
    <source>
        <dbReference type="EMBL" id="MCZ3844526.1"/>
    </source>
</evidence>
<organism evidence="9 10">
    <name type="scientific">Lactobacillus mulieris</name>
    <dbReference type="NCBI Taxonomy" id="2508708"/>
    <lineage>
        <taxon>Bacteria</taxon>
        <taxon>Bacillati</taxon>
        <taxon>Bacillota</taxon>
        <taxon>Bacilli</taxon>
        <taxon>Lactobacillales</taxon>
        <taxon>Lactobacillaceae</taxon>
        <taxon>Lactobacillus</taxon>
    </lineage>
</organism>
<evidence type="ECO:0000256" key="6">
    <source>
        <dbReference type="ARBA" id="ARBA00023136"/>
    </source>
</evidence>
<dbReference type="EMBL" id="JAKHLF010000003">
    <property type="protein sequence ID" value="MCZ3844526.1"/>
    <property type="molecule type" value="Genomic_DNA"/>
</dbReference>
<keyword evidence="4 7" id="KW-0812">Transmembrane</keyword>
<dbReference type="GO" id="GO:0022857">
    <property type="term" value="F:transmembrane transporter activity"/>
    <property type="evidence" value="ECO:0007669"/>
    <property type="project" value="InterPro"/>
</dbReference>
<feature type="transmembrane region" description="Helical" evidence="7">
    <location>
        <begin position="277"/>
        <end position="298"/>
    </location>
</feature>
<dbReference type="InterPro" id="IPR051788">
    <property type="entry name" value="MFS_Transporter"/>
</dbReference>
<evidence type="ECO:0000256" key="5">
    <source>
        <dbReference type="ARBA" id="ARBA00022989"/>
    </source>
</evidence>
<reference evidence="9" key="1">
    <citation type="submission" date="2022-01" db="EMBL/GenBank/DDBJ databases">
        <title>VMRC isolate genome collection.</title>
        <authorList>
            <person name="France M."/>
            <person name="Rutt L."/>
            <person name="Humphrys M."/>
            <person name="Ravel J."/>
        </authorList>
    </citation>
    <scope>NUCLEOTIDE SEQUENCE</scope>
    <source>
        <strain evidence="9">C0127B5</strain>
    </source>
</reference>
<feature type="transmembrane region" description="Helical" evidence="7">
    <location>
        <begin position="166"/>
        <end position="187"/>
    </location>
</feature>
<evidence type="ECO:0000313" key="10">
    <source>
        <dbReference type="Proteomes" id="UP001213015"/>
    </source>
</evidence>
<evidence type="ECO:0000256" key="7">
    <source>
        <dbReference type="SAM" id="Phobius"/>
    </source>
</evidence>